<feature type="transmembrane region" description="Helical" evidence="1">
    <location>
        <begin position="136"/>
        <end position="153"/>
    </location>
</feature>
<evidence type="ECO:0000259" key="2">
    <source>
        <dbReference type="Pfam" id="PF02517"/>
    </source>
</evidence>
<keyword evidence="1" id="KW-1133">Transmembrane helix</keyword>
<comment type="caution">
    <text evidence="3">The sequence shown here is derived from an EMBL/GenBank/DDBJ whole genome shotgun (WGS) entry which is preliminary data.</text>
</comment>
<dbReference type="GO" id="GO:0004175">
    <property type="term" value="F:endopeptidase activity"/>
    <property type="evidence" value="ECO:0007669"/>
    <property type="project" value="UniProtKB-ARBA"/>
</dbReference>
<dbReference type="GO" id="GO:0080120">
    <property type="term" value="P:CAAX-box protein maturation"/>
    <property type="evidence" value="ECO:0007669"/>
    <property type="project" value="UniProtKB-ARBA"/>
</dbReference>
<proteinExistence type="predicted"/>
<keyword evidence="3" id="KW-0378">Hydrolase</keyword>
<feature type="domain" description="CAAX prenyl protease 2/Lysostaphin resistance protein A-like" evidence="2">
    <location>
        <begin position="170"/>
        <end position="260"/>
    </location>
</feature>
<keyword evidence="3" id="KW-0482">Metalloprotease</keyword>
<dbReference type="AlphaFoldDB" id="A0A4E0PWM9"/>
<feature type="transmembrane region" description="Helical" evidence="1">
    <location>
        <begin position="45"/>
        <end position="64"/>
    </location>
</feature>
<name>A0A4E0PWM9_9EURY</name>
<dbReference type="GO" id="GO:0008237">
    <property type="term" value="F:metallopeptidase activity"/>
    <property type="evidence" value="ECO:0007669"/>
    <property type="project" value="UniProtKB-KW"/>
</dbReference>
<sequence>MKGIQDSRSDMFYRVSILSGSRVIILPVVLIMVAEMLIYFRHAEAGFIFHTLALLLLTLFVMWIPDSHISRSMQMLLLLPIFRFLNLTMPVFSETTLDVLFYIYLPMLLPAYLVIRHQDLELSGVSMRVFLKSLPGYLLLSCVVGAIIAWGEFQIIEPESLIPDLSLINLLKLSLIMIFIVGFVEELIFRFLLQGRMEISFGRSEGLIIVSLLFGFMHSGYGTLYEIVYVSCVGLVLGYMFQKTGSLSLVSLTHGFANIFLFGLIPLLPYFNV</sequence>
<gene>
    <name evidence="3" type="ORF">CUN85_03255</name>
</gene>
<dbReference type="OrthoDB" id="275779at2157"/>
<feature type="transmembrane region" description="Helical" evidence="1">
    <location>
        <begin position="248"/>
        <end position="271"/>
    </location>
</feature>
<protein>
    <submittedName>
        <fullName evidence="3">CPBP family intramembrane metalloprotease domain-containing protein</fullName>
    </submittedName>
</protein>
<keyword evidence="1" id="KW-0812">Transmembrane</keyword>
<dbReference type="RefSeq" id="WP_135388904.1">
    <property type="nucleotide sequence ID" value="NZ_PGGK01000003.1"/>
</dbReference>
<evidence type="ECO:0000256" key="1">
    <source>
        <dbReference type="SAM" id="Phobius"/>
    </source>
</evidence>
<dbReference type="GO" id="GO:0006508">
    <property type="term" value="P:proteolysis"/>
    <property type="evidence" value="ECO:0007669"/>
    <property type="project" value="UniProtKB-KW"/>
</dbReference>
<dbReference type="EMBL" id="PGGK01000003">
    <property type="protein sequence ID" value="TGC10525.1"/>
    <property type="molecule type" value="Genomic_DNA"/>
</dbReference>
<keyword evidence="4" id="KW-1185">Reference proteome</keyword>
<dbReference type="Pfam" id="PF02517">
    <property type="entry name" value="Rce1-like"/>
    <property type="match status" value="1"/>
</dbReference>
<feature type="transmembrane region" description="Helical" evidence="1">
    <location>
        <begin position="173"/>
        <end position="193"/>
    </location>
</feature>
<keyword evidence="1" id="KW-0472">Membrane</keyword>
<accession>A0A4E0PWM9</accession>
<feature type="transmembrane region" description="Helical" evidence="1">
    <location>
        <begin position="12"/>
        <end position="39"/>
    </location>
</feature>
<evidence type="ECO:0000313" key="3">
    <source>
        <dbReference type="EMBL" id="TGC10525.1"/>
    </source>
</evidence>
<keyword evidence="3" id="KW-0645">Protease</keyword>
<reference evidence="3 4" key="1">
    <citation type="submission" date="2017-11" db="EMBL/GenBank/DDBJ databases">
        <title>Isolation and Characterization of Methanogenic Archaea from Saline Meromictic Lake at Siberia.</title>
        <authorList>
            <person name="Shen Y."/>
            <person name="Huang H.-H."/>
            <person name="Lai M.-C."/>
            <person name="Chen S.-C."/>
        </authorList>
    </citation>
    <scope>NUCLEOTIDE SEQUENCE [LARGE SCALE GENOMIC DNA]</scope>
    <source>
        <strain evidence="3 4">SY-01</strain>
    </source>
</reference>
<feature type="transmembrane region" description="Helical" evidence="1">
    <location>
        <begin position="99"/>
        <end position="115"/>
    </location>
</feature>
<organism evidence="3 4">
    <name type="scientific">Methanolobus halotolerans</name>
    <dbReference type="NCBI Taxonomy" id="2052935"/>
    <lineage>
        <taxon>Archaea</taxon>
        <taxon>Methanobacteriati</taxon>
        <taxon>Methanobacteriota</taxon>
        <taxon>Stenosarchaea group</taxon>
        <taxon>Methanomicrobia</taxon>
        <taxon>Methanosarcinales</taxon>
        <taxon>Methanosarcinaceae</taxon>
        <taxon>Methanolobus</taxon>
    </lineage>
</organism>
<evidence type="ECO:0000313" key="4">
    <source>
        <dbReference type="Proteomes" id="UP000297295"/>
    </source>
</evidence>
<dbReference type="InterPro" id="IPR003675">
    <property type="entry name" value="Rce1/LyrA-like_dom"/>
</dbReference>
<dbReference type="Proteomes" id="UP000297295">
    <property type="component" value="Unassembled WGS sequence"/>
</dbReference>